<dbReference type="GO" id="GO:0016020">
    <property type="term" value="C:membrane"/>
    <property type="evidence" value="ECO:0007669"/>
    <property type="project" value="UniProtKB-SubCell"/>
</dbReference>
<organism evidence="6 7">
    <name type="scientific">Pristionchus pacificus</name>
    <name type="common">Parasitic nematode worm</name>
    <dbReference type="NCBI Taxonomy" id="54126"/>
    <lineage>
        <taxon>Eukaryota</taxon>
        <taxon>Metazoa</taxon>
        <taxon>Ecdysozoa</taxon>
        <taxon>Nematoda</taxon>
        <taxon>Chromadorea</taxon>
        <taxon>Rhabditida</taxon>
        <taxon>Rhabditina</taxon>
        <taxon>Diplogasteromorpha</taxon>
        <taxon>Diplogasteroidea</taxon>
        <taxon>Neodiplogasteridae</taxon>
        <taxon>Pristionchus</taxon>
    </lineage>
</organism>
<evidence type="ECO:0000256" key="2">
    <source>
        <dbReference type="ARBA" id="ARBA00009172"/>
    </source>
</evidence>
<dbReference type="Gene3D" id="1.20.1250.20">
    <property type="entry name" value="MFS general substrate transporter like domains"/>
    <property type="match status" value="1"/>
</dbReference>
<dbReference type="InterPro" id="IPR051617">
    <property type="entry name" value="UNC-93-like_regulator"/>
</dbReference>
<dbReference type="Proteomes" id="UP000005239">
    <property type="component" value="Unassembled WGS sequence"/>
</dbReference>
<accession>A0A8R1YJZ2</accession>
<evidence type="ECO:0000313" key="7">
    <source>
        <dbReference type="Proteomes" id="UP000005239"/>
    </source>
</evidence>
<dbReference type="AlphaFoldDB" id="A0A2A6CP28"/>
<evidence type="ECO:0000256" key="3">
    <source>
        <dbReference type="ARBA" id="ARBA00022692"/>
    </source>
</evidence>
<evidence type="ECO:0000256" key="4">
    <source>
        <dbReference type="ARBA" id="ARBA00022989"/>
    </source>
</evidence>
<dbReference type="PANTHER" id="PTHR23294">
    <property type="entry name" value="ET TRANSLATION PRODUCT-RELATED"/>
    <property type="match status" value="1"/>
</dbReference>
<comment type="similarity">
    <text evidence="2">Belongs to the unc-93 family.</text>
</comment>
<reference evidence="6" key="2">
    <citation type="submission" date="2022-06" db="UniProtKB">
        <authorList>
            <consortium name="EnsemblMetazoa"/>
        </authorList>
    </citation>
    <scope>IDENTIFICATION</scope>
    <source>
        <strain evidence="6">PS312</strain>
    </source>
</reference>
<keyword evidence="4" id="KW-1133">Transmembrane helix</keyword>
<keyword evidence="7" id="KW-1185">Reference proteome</keyword>
<keyword evidence="5" id="KW-0472">Membrane</keyword>
<sequence>MDKAFPRSSQVHVFISAGKMKESLYDFLCAALLGVGNMCMFLGYDTSTTIVEPVLHSVHDRLPDTIDMHAGYNGTAVCLVLFMVISVTAPWTLGLLGSKGSILLGSLMFTVHLSSFFYIHSIPFYVTSAMIGIGYSLFYSGHGAYVTEHSTKRTIERNSAMSYALATSSLIAGGVVILLTSRPTNGVAMDFVNSTIANSEQSYRQYSDGEIRLMYGAFTAMAIVSNIIFAFLPTRAVENSLAVVNNRRSRIGLMDQLKAVFSTMAEKMMLLAAPVYLFLGLTTAFWISIYPATLIYSKTLAEHDNLQAFYIIALGFGEISMGAIISILSKDIRNFAKMPAMIIGSILYFTAMTIALLSTPFAASHTPTDEPTLLFEPSMRLSLGISVLLGMADCAFVTSRTVLCSLLIPEKISHVFSISKVYQASSFAMSSPLFLSSFISMPMHFVINLAFGIVALFAYYFATRHLSRDEERKQAISEDTCA</sequence>
<dbReference type="InterPro" id="IPR010291">
    <property type="entry name" value="Ion_channel_UNC-93"/>
</dbReference>
<dbReference type="EnsemblMetazoa" id="PPA23270.1">
    <property type="protein sequence ID" value="PPA23270.1"/>
    <property type="gene ID" value="WBGene00112824"/>
</dbReference>
<dbReference type="InterPro" id="IPR036259">
    <property type="entry name" value="MFS_trans_sf"/>
</dbReference>
<comment type="subcellular location">
    <subcellularLocation>
        <location evidence="1">Membrane</location>
        <topology evidence="1">Multi-pass membrane protein</topology>
    </subcellularLocation>
</comment>
<proteinExistence type="inferred from homology"/>
<dbReference type="OrthoDB" id="196103at2759"/>
<evidence type="ECO:0000256" key="1">
    <source>
        <dbReference type="ARBA" id="ARBA00004141"/>
    </source>
</evidence>
<evidence type="ECO:0000313" key="6">
    <source>
        <dbReference type="EnsemblMetazoa" id="PPA23270.1"/>
    </source>
</evidence>
<dbReference type="Pfam" id="PF05978">
    <property type="entry name" value="UNC-93"/>
    <property type="match status" value="1"/>
</dbReference>
<accession>A0A2A6CP28</accession>
<evidence type="ECO:0000256" key="5">
    <source>
        <dbReference type="ARBA" id="ARBA00023136"/>
    </source>
</evidence>
<dbReference type="PANTHER" id="PTHR23294:SF18">
    <property type="entry name" value="UNC93-LIKE PROTEIN MFSD11"/>
    <property type="match status" value="1"/>
</dbReference>
<protein>
    <submittedName>
        <fullName evidence="6">Uncharacterized protein</fullName>
    </submittedName>
</protein>
<reference evidence="7" key="1">
    <citation type="journal article" date="2008" name="Nat. Genet.">
        <title>The Pristionchus pacificus genome provides a unique perspective on nematode lifestyle and parasitism.</title>
        <authorList>
            <person name="Dieterich C."/>
            <person name="Clifton S.W."/>
            <person name="Schuster L.N."/>
            <person name="Chinwalla A."/>
            <person name="Delehaunty K."/>
            <person name="Dinkelacker I."/>
            <person name="Fulton L."/>
            <person name="Fulton R."/>
            <person name="Godfrey J."/>
            <person name="Minx P."/>
            <person name="Mitreva M."/>
            <person name="Roeseler W."/>
            <person name="Tian H."/>
            <person name="Witte H."/>
            <person name="Yang S.P."/>
            <person name="Wilson R.K."/>
            <person name="Sommer R.J."/>
        </authorList>
    </citation>
    <scope>NUCLEOTIDE SEQUENCE [LARGE SCALE GENOMIC DNA]</scope>
    <source>
        <strain evidence="7">PS312</strain>
    </source>
</reference>
<keyword evidence="3" id="KW-0812">Transmembrane</keyword>
<dbReference type="SUPFAM" id="SSF103473">
    <property type="entry name" value="MFS general substrate transporter"/>
    <property type="match status" value="1"/>
</dbReference>
<gene>
    <name evidence="6" type="primary">WBGene00112824</name>
</gene>
<name>A0A2A6CP28_PRIPA</name>